<sequence>MNETGETTEELGKKIKNTLIMYWALIFVGVLSYYFSFIEYGFLITVGITFFCGLFAVLFAIAIKDVIARGRLLITLGVLLSFSSLIFVGILALIEIVIFGKRF</sequence>
<feature type="transmembrane region" description="Helical" evidence="1">
    <location>
        <begin position="19"/>
        <end position="36"/>
    </location>
</feature>
<evidence type="ECO:0000256" key="1">
    <source>
        <dbReference type="SAM" id="Phobius"/>
    </source>
</evidence>
<dbReference type="Proteomes" id="UP000199488">
    <property type="component" value="Unassembled WGS sequence"/>
</dbReference>
<evidence type="ECO:0000313" key="3">
    <source>
        <dbReference type="Proteomes" id="UP000199488"/>
    </source>
</evidence>
<keyword evidence="1" id="KW-0472">Membrane</keyword>
<dbReference type="OrthoDB" id="2982770at2"/>
<dbReference type="STRING" id="1122204.SAMN05421781_0391"/>
<proteinExistence type="predicted"/>
<organism evidence="2 3">
    <name type="scientific">Marinococcus luteus</name>
    <dbReference type="NCBI Taxonomy" id="1122204"/>
    <lineage>
        <taxon>Bacteria</taxon>
        <taxon>Bacillati</taxon>
        <taxon>Bacillota</taxon>
        <taxon>Bacilli</taxon>
        <taxon>Bacillales</taxon>
        <taxon>Bacillaceae</taxon>
        <taxon>Marinococcus</taxon>
    </lineage>
</organism>
<dbReference type="EMBL" id="FNNC01000001">
    <property type="protein sequence ID" value="SDW08531.1"/>
    <property type="molecule type" value="Genomic_DNA"/>
</dbReference>
<keyword evidence="1" id="KW-1133">Transmembrane helix</keyword>
<gene>
    <name evidence="2" type="ORF">SAMN05421781_0391</name>
</gene>
<dbReference type="RefSeq" id="WP_091610523.1">
    <property type="nucleotide sequence ID" value="NZ_FNNC01000001.1"/>
</dbReference>
<accession>A0A1H2QN29</accession>
<feature type="transmembrane region" description="Helical" evidence="1">
    <location>
        <begin position="42"/>
        <end position="61"/>
    </location>
</feature>
<keyword evidence="3" id="KW-1185">Reference proteome</keyword>
<name>A0A1H2QN29_9BACI</name>
<reference evidence="2 3" key="1">
    <citation type="submission" date="2016-10" db="EMBL/GenBank/DDBJ databases">
        <authorList>
            <person name="de Groot N.N."/>
        </authorList>
    </citation>
    <scope>NUCLEOTIDE SEQUENCE [LARGE SCALE GENOMIC DNA]</scope>
    <source>
        <strain evidence="2 3">DSM 23126</strain>
    </source>
</reference>
<feature type="transmembrane region" description="Helical" evidence="1">
    <location>
        <begin position="73"/>
        <end position="99"/>
    </location>
</feature>
<keyword evidence="1" id="KW-0812">Transmembrane</keyword>
<evidence type="ECO:0000313" key="2">
    <source>
        <dbReference type="EMBL" id="SDW08531.1"/>
    </source>
</evidence>
<dbReference type="AlphaFoldDB" id="A0A1H2QN29"/>
<protein>
    <submittedName>
        <fullName evidence="2">Uncharacterized protein</fullName>
    </submittedName>
</protein>